<dbReference type="STRING" id="1051891.A0A0C3LDB4"/>
<evidence type="ECO:0000313" key="1">
    <source>
        <dbReference type="EMBL" id="KIO19447.1"/>
    </source>
</evidence>
<protein>
    <submittedName>
        <fullName evidence="1">Uncharacterized protein</fullName>
    </submittedName>
</protein>
<sequence length="167" mass="18754">MDDDLAGSPWAIRPLPNNRLRWNRQCPHCHVSLLTNETPGFCCGRNGSRLGDVVPLPPLPAEYGAFINSPDISPASRILNLMFSFAALESTAEFPALRGPPGFFAIQGRIYHRLRPNHQNSGIRWLLHDGYMRDRAPFPQWINSLPPPWTTAMANALLRVNPLARHL</sequence>
<reference evidence="1 2" key="1">
    <citation type="submission" date="2014-04" db="EMBL/GenBank/DDBJ databases">
        <authorList>
            <consortium name="DOE Joint Genome Institute"/>
            <person name="Kuo A."/>
            <person name="Girlanda M."/>
            <person name="Perotto S."/>
            <person name="Kohler A."/>
            <person name="Nagy L.G."/>
            <person name="Floudas D."/>
            <person name="Copeland A."/>
            <person name="Barry K.W."/>
            <person name="Cichocki N."/>
            <person name="Veneault-Fourrey C."/>
            <person name="LaButti K."/>
            <person name="Lindquist E.A."/>
            <person name="Lipzen A."/>
            <person name="Lundell T."/>
            <person name="Morin E."/>
            <person name="Murat C."/>
            <person name="Sun H."/>
            <person name="Tunlid A."/>
            <person name="Henrissat B."/>
            <person name="Grigoriev I.V."/>
            <person name="Hibbett D.S."/>
            <person name="Martin F."/>
            <person name="Nordberg H.P."/>
            <person name="Cantor M.N."/>
            <person name="Hua S.X."/>
        </authorList>
    </citation>
    <scope>NUCLEOTIDE SEQUENCE [LARGE SCALE GENOMIC DNA]</scope>
    <source>
        <strain evidence="1 2">MUT 4182</strain>
    </source>
</reference>
<feature type="non-terminal residue" evidence="1">
    <location>
        <position position="167"/>
    </location>
</feature>
<dbReference type="EMBL" id="KN823221">
    <property type="protein sequence ID" value="KIO19447.1"/>
    <property type="molecule type" value="Genomic_DNA"/>
</dbReference>
<keyword evidence="2" id="KW-1185">Reference proteome</keyword>
<dbReference type="AlphaFoldDB" id="A0A0C3LDB4"/>
<gene>
    <name evidence="1" type="ORF">M407DRAFT_82800</name>
</gene>
<evidence type="ECO:0000313" key="2">
    <source>
        <dbReference type="Proteomes" id="UP000054248"/>
    </source>
</evidence>
<proteinExistence type="predicted"/>
<dbReference type="Proteomes" id="UP000054248">
    <property type="component" value="Unassembled WGS sequence"/>
</dbReference>
<name>A0A0C3LDB4_9AGAM</name>
<dbReference type="HOGENOM" id="CLU_111238_0_0_1"/>
<dbReference type="OrthoDB" id="3366231at2759"/>
<reference evidence="2" key="2">
    <citation type="submission" date="2015-01" db="EMBL/GenBank/DDBJ databases">
        <title>Evolutionary Origins and Diversification of the Mycorrhizal Mutualists.</title>
        <authorList>
            <consortium name="DOE Joint Genome Institute"/>
            <consortium name="Mycorrhizal Genomics Consortium"/>
            <person name="Kohler A."/>
            <person name="Kuo A."/>
            <person name="Nagy L.G."/>
            <person name="Floudas D."/>
            <person name="Copeland A."/>
            <person name="Barry K.W."/>
            <person name="Cichocki N."/>
            <person name="Veneault-Fourrey C."/>
            <person name="LaButti K."/>
            <person name="Lindquist E.A."/>
            <person name="Lipzen A."/>
            <person name="Lundell T."/>
            <person name="Morin E."/>
            <person name="Murat C."/>
            <person name="Riley R."/>
            <person name="Ohm R."/>
            <person name="Sun H."/>
            <person name="Tunlid A."/>
            <person name="Henrissat B."/>
            <person name="Grigoriev I.V."/>
            <person name="Hibbett D.S."/>
            <person name="Martin F."/>
        </authorList>
    </citation>
    <scope>NUCLEOTIDE SEQUENCE [LARGE SCALE GENOMIC DNA]</scope>
    <source>
        <strain evidence="2">MUT 4182</strain>
    </source>
</reference>
<accession>A0A0C3LDB4</accession>
<organism evidence="1 2">
    <name type="scientific">Tulasnella calospora MUT 4182</name>
    <dbReference type="NCBI Taxonomy" id="1051891"/>
    <lineage>
        <taxon>Eukaryota</taxon>
        <taxon>Fungi</taxon>
        <taxon>Dikarya</taxon>
        <taxon>Basidiomycota</taxon>
        <taxon>Agaricomycotina</taxon>
        <taxon>Agaricomycetes</taxon>
        <taxon>Cantharellales</taxon>
        <taxon>Tulasnellaceae</taxon>
        <taxon>Tulasnella</taxon>
    </lineage>
</organism>